<dbReference type="AlphaFoldDB" id="A0A0R2HV82"/>
<accession>A0A0R2HV82</accession>
<proteinExistence type="predicted"/>
<sequence>MFSLFDAINHYLGFFNFNLKLKNQIYTIMGFIGNWYLLHLAIQLFKNQLYLRGFLFALIFLVLLYFSILNLVYYFTSKTVKGDISPHIEKIFGGKPKDADISAPISPNPFHTQPGTPVMYDPVGIYDQNNLISATLTSTDAQREVLKHIADHLLETHHIQENYQGLNDQQVTDFLKKSNLIAFDAIGTHALIPSYKIVTEENQLHVYAGLNILDQQLIGSIETVGTFDIHDLQENYQLLPVSCILHGGKCKTIGRSGLIESIEPYFVEMKIAYQRKTNEPKNTN</sequence>
<gene>
    <name evidence="2" type="ORF">IV74_GL000859</name>
</gene>
<protein>
    <submittedName>
        <fullName evidence="2">Uncharacterized protein</fullName>
    </submittedName>
</protein>
<dbReference type="InterPro" id="IPR046503">
    <property type="entry name" value="DUF6681"/>
</dbReference>
<comment type="caution">
    <text evidence="2">The sequence shown here is derived from an EMBL/GenBank/DDBJ whole genome shotgun (WGS) entry which is preliminary data.</text>
</comment>
<evidence type="ECO:0000313" key="3">
    <source>
        <dbReference type="Proteomes" id="UP000051658"/>
    </source>
</evidence>
<dbReference type="Proteomes" id="UP000051658">
    <property type="component" value="Unassembled WGS sequence"/>
</dbReference>
<feature type="transmembrane region" description="Helical" evidence="1">
    <location>
        <begin position="24"/>
        <end position="42"/>
    </location>
</feature>
<keyword evidence="1" id="KW-0812">Transmembrane</keyword>
<keyword evidence="1" id="KW-0472">Membrane</keyword>
<dbReference type="GeneID" id="89589936"/>
<name>A0A0R2HV82_CARDV</name>
<dbReference type="PATRIC" id="fig|1449336.4.peg.879"/>
<reference evidence="2 3" key="1">
    <citation type="journal article" date="2015" name="Genome Announc.">
        <title>Expanding the biotechnology potential of lactobacilli through comparative genomics of 213 strains and associated genera.</title>
        <authorList>
            <person name="Sun Z."/>
            <person name="Harris H.M."/>
            <person name="McCann A."/>
            <person name="Guo C."/>
            <person name="Argimon S."/>
            <person name="Zhang W."/>
            <person name="Yang X."/>
            <person name="Jeffery I.B."/>
            <person name="Cooney J.C."/>
            <person name="Kagawa T.F."/>
            <person name="Liu W."/>
            <person name="Song Y."/>
            <person name="Salvetti E."/>
            <person name="Wrobel A."/>
            <person name="Rasinkangas P."/>
            <person name="Parkhill J."/>
            <person name="Rea M.C."/>
            <person name="O'Sullivan O."/>
            <person name="Ritari J."/>
            <person name="Douillard F.P."/>
            <person name="Paul Ross R."/>
            <person name="Yang R."/>
            <person name="Briner A.E."/>
            <person name="Felis G.E."/>
            <person name="de Vos W.M."/>
            <person name="Barrangou R."/>
            <person name="Klaenhammer T.R."/>
            <person name="Caufield P.W."/>
            <person name="Cui Y."/>
            <person name="Zhang H."/>
            <person name="O'Toole P.W."/>
        </authorList>
    </citation>
    <scope>NUCLEOTIDE SEQUENCE [LARGE SCALE GENOMIC DNA]</scope>
    <source>
        <strain evidence="2 3">DSM 20623</strain>
    </source>
</reference>
<feature type="transmembrane region" description="Helical" evidence="1">
    <location>
        <begin position="54"/>
        <end position="75"/>
    </location>
</feature>
<dbReference type="EMBL" id="JQBS01000024">
    <property type="protein sequence ID" value="KRN56611.1"/>
    <property type="molecule type" value="Genomic_DNA"/>
</dbReference>
<evidence type="ECO:0000313" key="2">
    <source>
        <dbReference type="EMBL" id="KRN56611.1"/>
    </source>
</evidence>
<keyword evidence="1" id="KW-1133">Transmembrane helix</keyword>
<dbReference type="RefSeq" id="WP_034573104.1">
    <property type="nucleotide sequence ID" value="NZ_JQBS01000024.1"/>
</dbReference>
<evidence type="ECO:0000256" key="1">
    <source>
        <dbReference type="SAM" id="Phobius"/>
    </source>
</evidence>
<organism evidence="2 3">
    <name type="scientific">Carnobacterium divergens DSM 20623</name>
    <dbReference type="NCBI Taxonomy" id="1449336"/>
    <lineage>
        <taxon>Bacteria</taxon>
        <taxon>Bacillati</taxon>
        <taxon>Bacillota</taxon>
        <taxon>Bacilli</taxon>
        <taxon>Lactobacillales</taxon>
        <taxon>Carnobacteriaceae</taxon>
        <taxon>Carnobacterium</taxon>
    </lineage>
</organism>
<dbReference type="Pfam" id="PF20386">
    <property type="entry name" value="DUF6681"/>
    <property type="match status" value="1"/>
</dbReference>
<dbReference type="eggNOG" id="ENOG5032RH8">
    <property type="taxonomic scope" value="Bacteria"/>
</dbReference>
<keyword evidence="3" id="KW-1185">Reference proteome</keyword>